<evidence type="ECO:0000313" key="8">
    <source>
        <dbReference type="Proteomes" id="UP001595892"/>
    </source>
</evidence>
<comment type="catalytic activity">
    <reaction evidence="4">
        <text>N-terminal L-aspartyl-[protein] + L-leucyl-tRNA(Leu) = N-terminal L-leucyl-L-aspartyl-[protein] + tRNA(Leu) + H(+)</text>
        <dbReference type="Rhea" id="RHEA:50420"/>
        <dbReference type="Rhea" id="RHEA-COMP:9613"/>
        <dbReference type="Rhea" id="RHEA-COMP:9622"/>
        <dbReference type="Rhea" id="RHEA-COMP:12669"/>
        <dbReference type="Rhea" id="RHEA-COMP:12674"/>
        <dbReference type="ChEBI" id="CHEBI:15378"/>
        <dbReference type="ChEBI" id="CHEBI:64720"/>
        <dbReference type="ChEBI" id="CHEBI:78442"/>
        <dbReference type="ChEBI" id="CHEBI:78494"/>
        <dbReference type="ChEBI" id="CHEBI:133042"/>
        <dbReference type="EC" id="2.3.2.29"/>
    </reaction>
</comment>
<dbReference type="PANTHER" id="PTHR21367:SF1">
    <property type="entry name" value="ARGINYL-TRNA--PROTEIN TRANSFERASE 1"/>
    <property type="match status" value="1"/>
</dbReference>
<dbReference type="InterPro" id="IPR030700">
    <property type="entry name" value="N-end_Aminoacyl_Trfase"/>
</dbReference>
<dbReference type="Pfam" id="PF04377">
    <property type="entry name" value="ATE_C"/>
    <property type="match status" value="1"/>
</dbReference>
<keyword evidence="8" id="KW-1185">Reference proteome</keyword>
<accession>A0ABV9NNA4</accession>
<comment type="catalytic activity">
    <reaction evidence="4">
        <text>N-terminal L-glutamyl-[protein] + L-leucyl-tRNA(Leu) = N-terminal L-leucyl-L-glutamyl-[protein] + tRNA(Leu) + H(+)</text>
        <dbReference type="Rhea" id="RHEA:50412"/>
        <dbReference type="Rhea" id="RHEA-COMP:9613"/>
        <dbReference type="Rhea" id="RHEA-COMP:9622"/>
        <dbReference type="Rhea" id="RHEA-COMP:12664"/>
        <dbReference type="Rhea" id="RHEA-COMP:12668"/>
        <dbReference type="ChEBI" id="CHEBI:15378"/>
        <dbReference type="ChEBI" id="CHEBI:64721"/>
        <dbReference type="ChEBI" id="CHEBI:78442"/>
        <dbReference type="ChEBI" id="CHEBI:78494"/>
        <dbReference type="ChEBI" id="CHEBI:133041"/>
        <dbReference type="EC" id="2.3.2.29"/>
    </reaction>
</comment>
<name>A0ABV9NNA4_9GAMM</name>
<evidence type="ECO:0000256" key="1">
    <source>
        <dbReference type="ARBA" id="ARBA00022490"/>
    </source>
</evidence>
<dbReference type="Proteomes" id="UP001595892">
    <property type="component" value="Unassembled WGS sequence"/>
</dbReference>
<feature type="domain" description="N-end rule aminoacyl transferase C-terminal" evidence="6">
    <location>
        <begin position="105"/>
        <end position="226"/>
    </location>
</feature>
<dbReference type="NCBIfam" id="NF002341">
    <property type="entry name" value="PRK01305.1-1"/>
    <property type="match status" value="1"/>
</dbReference>
<dbReference type="EC" id="2.3.2.29" evidence="4"/>
<keyword evidence="2 4" id="KW-0808">Transferase</keyword>
<evidence type="ECO:0000313" key="7">
    <source>
        <dbReference type="EMBL" id="MFC4728058.1"/>
    </source>
</evidence>
<dbReference type="GO" id="GO:0004057">
    <property type="term" value="F:arginyl-tRNA--protein transferase activity"/>
    <property type="evidence" value="ECO:0007669"/>
    <property type="project" value="UniProtKB-EC"/>
</dbReference>
<proteinExistence type="inferred from homology"/>
<evidence type="ECO:0000259" key="6">
    <source>
        <dbReference type="Pfam" id="PF04377"/>
    </source>
</evidence>
<evidence type="ECO:0000256" key="2">
    <source>
        <dbReference type="ARBA" id="ARBA00022679"/>
    </source>
</evidence>
<dbReference type="InterPro" id="IPR007472">
    <property type="entry name" value="N-end_Aminoacyl_Trfase_C"/>
</dbReference>
<dbReference type="NCBIfam" id="NF002346">
    <property type="entry name" value="PRK01305.2-3"/>
    <property type="match status" value="1"/>
</dbReference>
<dbReference type="PANTHER" id="PTHR21367">
    <property type="entry name" value="ARGININE-TRNA-PROTEIN TRANSFERASE 1"/>
    <property type="match status" value="1"/>
</dbReference>
<evidence type="ECO:0000256" key="4">
    <source>
        <dbReference type="HAMAP-Rule" id="MF_00689"/>
    </source>
</evidence>
<feature type="domain" description="N-end aminoacyl transferase N-terminal" evidence="5">
    <location>
        <begin position="15"/>
        <end position="85"/>
    </location>
</feature>
<dbReference type="InterPro" id="IPR007471">
    <property type="entry name" value="N-end_Aminoacyl_Trfase_N"/>
</dbReference>
<dbReference type="Pfam" id="PF04376">
    <property type="entry name" value="ATE_N"/>
    <property type="match status" value="1"/>
</dbReference>
<evidence type="ECO:0000259" key="5">
    <source>
        <dbReference type="Pfam" id="PF04376"/>
    </source>
</evidence>
<gene>
    <name evidence="4" type="primary">bpt</name>
    <name evidence="7" type="ORF">ACFO3Q_07750</name>
</gene>
<dbReference type="InterPro" id="IPR016181">
    <property type="entry name" value="Acyl_CoA_acyltransferase"/>
</dbReference>
<dbReference type="RefSeq" id="WP_377004080.1">
    <property type="nucleotide sequence ID" value="NZ_JBHSGG010000022.1"/>
</dbReference>
<comment type="similarity">
    <text evidence="4">Belongs to the R-transferase family. Bpt subfamily.</text>
</comment>
<dbReference type="SUPFAM" id="SSF55729">
    <property type="entry name" value="Acyl-CoA N-acyltransferases (Nat)"/>
    <property type="match status" value="1"/>
</dbReference>
<dbReference type="InterPro" id="IPR017138">
    <property type="entry name" value="Asp_Glu_LeuTrfase"/>
</dbReference>
<keyword evidence="1 4" id="KW-0963">Cytoplasm</keyword>
<evidence type="ECO:0000256" key="3">
    <source>
        <dbReference type="ARBA" id="ARBA00023315"/>
    </source>
</evidence>
<dbReference type="PIRSF" id="PIRSF037208">
    <property type="entry name" value="ATE_pro_prd"/>
    <property type="match status" value="1"/>
</dbReference>
<comment type="function">
    <text evidence="4">Functions in the N-end rule pathway of protein degradation where it conjugates Leu from its aminoacyl-tRNA to the N-termini of proteins containing an N-terminal aspartate or glutamate.</text>
</comment>
<dbReference type="HAMAP" id="MF_00689">
    <property type="entry name" value="Bpt"/>
    <property type="match status" value="1"/>
</dbReference>
<dbReference type="EMBL" id="JBHSGG010000022">
    <property type="protein sequence ID" value="MFC4728058.1"/>
    <property type="molecule type" value="Genomic_DNA"/>
</dbReference>
<comment type="caution">
    <text evidence="7">The sequence shown here is derived from an EMBL/GenBank/DDBJ whole genome shotgun (WGS) entry which is preliminary data.</text>
</comment>
<comment type="subcellular location">
    <subcellularLocation>
        <location evidence="4">Cytoplasm</location>
    </subcellularLocation>
</comment>
<reference evidence="8" key="1">
    <citation type="journal article" date="2019" name="Int. J. Syst. Evol. Microbiol.">
        <title>The Global Catalogue of Microorganisms (GCM) 10K type strain sequencing project: providing services to taxonomists for standard genome sequencing and annotation.</title>
        <authorList>
            <consortium name="The Broad Institute Genomics Platform"/>
            <consortium name="The Broad Institute Genome Sequencing Center for Infectious Disease"/>
            <person name="Wu L."/>
            <person name="Ma J."/>
        </authorList>
    </citation>
    <scope>NUCLEOTIDE SEQUENCE [LARGE SCALE GENOMIC DNA]</scope>
    <source>
        <strain evidence="8">CGMCC 1.13574</strain>
    </source>
</reference>
<sequence>MSLSGPMRLYLTGTHPCGYFDDREARDLVLDPADPRLPRAYPSALAQGYRRSGAHVYRPHCRQCRACVPVRVPVAAFAPDRAQRRCLARNADIAMTDCAPGHTGERFALYERYLAARHAGGGMDAPAPEDFDGFLAGTWSPTRFYEFRLDGRLVAVAVTDVARDALSAVYTFFEPTLAARGLGTLAILRQILHARGTGRGHLYLGFWIAGHPKMDYKRRYRPLEALIDGTWRALDPGKEG</sequence>
<protein>
    <recommendedName>
        <fullName evidence="4">Aspartate/glutamate leucyltransferase</fullName>
        <ecNumber evidence="4">2.3.2.29</ecNumber>
    </recommendedName>
</protein>
<organism evidence="7 8">
    <name type="scientific">Coralloluteibacterium thermophilum</name>
    <dbReference type="NCBI Taxonomy" id="2707049"/>
    <lineage>
        <taxon>Bacteria</taxon>
        <taxon>Pseudomonadati</taxon>
        <taxon>Pseudomonadota</taxon>
        <taxon>Gammaproteobacteria</taxon>
        <taxon>Lysobacterales</taxon>
        <taxon>Lysobacteraceae</taxon>
        <taxon>Coralloluteibacterium</taxon>
    </lineage>
</organism>
<dbReference type="NCBIfam" id="NF002342">
    <property type="entry name" value="PRK01305.1-3"/>
    <property type="match status" value="1"/>
</dbReference>
<keyword evidence="3 4" id="KW-0012">Acyltransferase</keyword>